<sequence>MISIIGSGLVGSSIAFLCAANAIDDIILLNRTKSKAIGEALDISNAIPKNSDITIKGTDDYSEISNSKIIVITASTGVYLKNRNEMIDAQVKMIRNIANEIKKNCKSPIVLIISNPVDVLTYFFIKETGFSRNNVIGIASALDSSRFRYLLSKKIGINQSQISDAFVLGEHGDSMVPVFSNTKIDGKNVLTIINSSQKIEITEEIRDYWKSLRNFKSRSQFGISKNTFDVIYSILNNQSLLSPTSILLEGEYNQKNVCMGVLTTIDSKGISKIHQSELDESEKKSLDHSAQIIRNNIESI</sequence>
<reference evidence="1 2" key="1">
    <citation type="journal article" date="2020" name="Appl. Environ. Microbiol.">
        <title>Genomic Characteristics of a Novel Species of Ammonia-Oxidizing Archaea from the Jiulong River Estuary.</title>
        <authorList>
            <person name="Zou D."/>
            <person name="Wan R."/>
            <person name="Han L."/>
            <person name="Xu M.N."/>
            <person name="Liu Y."/>
            <person name="Liu H."/>
            <person name="Kao S.J."/>
            <person name="Li M."/>
        </authorList>
    </citation>
    <scope>NUCLEOTIDE SEQUENCE [LARGE SCALE GENOMIC DNA]</scope>
    <source>
        <strain evidence="1">W1bin1</strain>
    </source>
</reference>
<organism evidence="1 2">
    <name type="scientific">Candidatus Nitrosomaritimum aestuariumsis</name>
    <dbReference type="NCBI Taxonomy" id="3342354"/>
    <lineage>
        <taxon>Archaea</taxon>
        <taxon>Nitrososphaerota</taxon>
        <taxon>Nitrososphaeria</taxon>
        <taxon>Nitrosopumilales</taxon>
        <taxon>Nitrosopumilaceae</taxon>
        <taxon>Candidatus Nitrosomaritimum</taxon>
    </lineage>
</organism>
<evidence type="ECO:0000313" key="1">
    <source>
        <dbReference type="EMBL" id="MBA4451630.1"/>
    </source>
</evidence>
<accession>A0AC60VWE5</accession>
<dbReference type="EMBL" id="JACEMZ010000001">
    <property type="protein sequence ID" value="MBA4451630.1"/>
    <property type="molecule type" value="Genomic_DNA"/>
</dbReference>
<comment type="caution">
    <text evidence="1">The sequence shown here is derived from an EMBL/GenBank/DDBJ whole genome shotgun (WGS) entry which is preliminary data.</text>
</comment>
<evidence type="ECO:0000313" key="2">
    <source>
        <dbReference type="Proteomes" id="UP000559653"/>
    </source>
</evidence>
<name>A0AC60VWE5_9ARCH</name>
<gene>
    <name evidence="1" type="ORF">H2B03_00405</name>
</gene>
<proteinExistence type="predicted"/>
<protein>
    <submittedName>
        <fullName evidence="1">Lactate dehydrogenase</fullName>
    </submittedName>
</protein>
<dbReference type="Proteomes" id="UP000559653">
    <property type="component" value="Unassembled WGS sequence"/>
</dbReference>